<feature type="compositionally biased region" description="Pro residues" evidence="1">
    <location>
        <begin position="146"/>
        <end position="164"/>
    </location>
</feature>
<feature type="region of interest" description="Disordered" evidence="1">
    <location>
        <begin position="1"/>
        <end position="22"/>
    </location>
</feature>
<sequence>MSGPPPPPPPPHGESPKTTGLPPGKYDVFIIPEHSAGAGFLYLPSLRTNTNSFVAGFASALVLVVLFQSMAPAFQAWWANFQGMGNMGMMMLVIAVGLGAWSLGRQQQDGTGPPPPPPPHGHGGHGNSGGGFAGMGSGTGTNPGTNQPPPNSGPPPNPPPPQPGSTPNTEKPKPSWQQRAPPQPGTARAETPKNSWEKAREETRKREEERKAREEEQKRKEEIARRLRELREKEAREREQREKDAKERQAREQEAKERKEREAREREQRERLQREKERLEKEVRERVEREAKVREEKRRQEEDERKSRKASTYAYSGVGERTNPWPNGKPPAATSPQPTPPRPAARPAAASPNPSPTKKPPPAPTAKTFVDEDDAYSYRPYDKPKRPMHRKSNSDLSESSWAPSQSTARTTPPPSVRGPYTTKDPDKIVIRAVYSFMNQFAKTPASQLISGVGSVTDGLILRITTEGLFIDDDVRGVAQREWDVKAWTLKLVEVWCPSHFLASATASSNSSPGAAAKPSSNINTAFFVRAMGGTRLRAAERGAPKTLTGEGADAYLTDMLRACKDCCRLGLCASTFAGDDHHHGESGGGGGSTTSGHTNQTSSQTGDWKARGLHLLRATIRDQEGKRYLFVISEEESWKVAVGLQRLRRGTQVRALGVAGMSGLEAKSTLEMLGWGA</sequence>
<reference evidence="3" key="1">
    <citation type="submission" date="2022-07" db="EMBL/GenBank/DDBJ databases">
        <title>Fungi with potential for degradation of polypropylene.</title>
        <authorList>
            <person name="Gostincar C."/>
        </authorList>
    </citation>
    <scope>NUCLEOTIDE SEQUENCE</scope>
    <source>
        <strain evidence="3">EXF-13308</strain>
    </source>
</reference>
<feature type="compositionally biased region" description="Polar residues" evidence="1">
    <location>
        <begin position="394"/>
        <end position="410"/>
    </location>
</feature>
<proteinExistence type="predicted"/>
<dbReference type="GO" id="GO:0000993">
    <property type="term" value="F:RNA polymerase II complex binding"/>
    <property type="evidence" value="ECO:0007669"/>
    <property type="project" value="TreeGrafter"/>
</dbReference>
<comment type="caution">
    <text evidence="3">The sequence shown here is derived from an EMBL/GenBank/DDBJ whole genome shotgun (WGS) entry which is preliminary data.</text>
</comment>
<feature type="compositionally biased region" description="Pro residues" evidence="1">
    <location>
        <begin position="353"/>
        <end position="364"/>
    </location>
</feature>
<dbReference type="PANTHER" id="PTHR12460">
    <property type="entry name" value="CYCLIN-DEPENDENT KINASE INHIBITOR-RELATED PROTEIN"/>
    <property type="match status" value="1"/>
</dbReference>
<feature type="region of interest" description="Disordered" evidence="1">
    <location>
        <begin position="104"/>
        <end position="423"/>
    </location>
</feature>
<feature type="compositionally biased region" description="Pro residues" evidence="1">
    <location>
        <begin position="1"/>
        <end position="13"/>
    </location>
</feature>
<dbReference type="EMBL" id="JANBVO010000005">
    <property type="protein sequence ID" value="KAJ9151985.1"/>
    <property type="molecule type" value="Genomic_DNA"/>
</dbReference>
<keyword evidence="2" id="KW-1133">Transmembrane helix</keyword>
<feature type="transmembrane region" description="Helical" evidence="2">
    <location>
        <begin position="53"/>
        <end position="74"/>
    </location>
</feature>
<feature type="region of interest" description="Disordered" evidence="1">
    <location>
        <begin position="582"/>
        <end position="608"/>
    </location>
</feature>
<evidence type="ECO:0000313" key="3">
    <source>
        <dbReference type="EMBL" id="KAJ9151985.1"/>
    </source>
</evidence>
<keyword evidence="2" id="KW-0472">Membrane</keyword>
<keyword evidence="2" id="KW-0812">Transmembrane</keyword>
<evidence type="ECO:0000256" key="2">
    <source>
        <dbReference type="SAM" id="Phobius"/>
    </source>
</evidence>
<name>A0AA38S9N4_9PEZI</name>
<feature type="compositionally biased region" description="Low complexity" evidence="1">
    <location>
        <begin position="594"/>
        <end position="606"/>
    </location>
</feature>
<feature type="compositionally biased region" description="Basic and acidic residues" evidence="1">
    <location>
        <begin position="195"/>
        <end position="306"/>
    </location>
</feature>
<dbReference type="Proteomes" id="UP001174694">
    <property type="component" value="Unassembled WGS sequence"/>
</dbReference>
<evidence type="ECO:0000256" key="1">
    <source>
        <dbReference type="SAM" id="MobiDB-lite"/>
    </source>
</evidence>
<feature type="compositionally biased region" description="Gly residues" evidence="1">
    <location>
        <begin position="124"/>
        <end position="141"/>
    </location>
</feature>
<dbReference type="PANTHER" id="PTHR12460:SF0">
    <property type="entry name" value="CID DOMAIN-CONTAINING PROTEIN-RELATED"/>
    <property type="match status" value="1"/>
</dbReference>
<dbReference type="GO" id="GO:0031124">
    <property type="term" value="P:mRNA 3'-end processing"/>
    <property type="evidence" value="ECO:0007669"/>
    <property type="project" value="TreeGrafter"/>
</dbReference>
<protein>
    <recommendedName>
        <fullName evidence="5">Trans-sialidase-like protein</fullName>
    </recommendedName>
</protein>
<organism evidence="3 4">
    <name type="scientific">Pleurostoma richardsiae</name>
    <dbReference type="NCBI Taxonomy" id="41990"/>
    <lineage>
        <taxon>Eukaryota</taxon>
        <taxon>Fungi</taxon>
        <taxon>Dikarya</taxon>
        <taxon>Ascomycota</taxon>
        <taxon>Pezizomycotina</taxon>
        <taxon>Sordariomycetes</taxon>
        <taxon>Sordariomycetidae</taxon>
        <taxon>Calosphaeriales</taxon>
        <taxon>Pleurostomataceae</taxon>
        <taxon>Pleurostoma</taxon>
    </lineage>
</organism>
<dbReference type="AlphaFoldDB" id="A0AA38S9N4"/>
<gene>
    <name evidence="3" type="ORF">NKR23_g2933</name>
</gene>
<keyword evidence="4" id="KW-1185">Reference proteome</keyword>
<evidence type="ECO:0000313" key="4">
    <source>
        <dbReference type="Proteomes" id="UP001174694"/>
    </source>
</evidence>
<evidence type="ECO:0008006" key="5">
    <source>
        <dbReference type="Google" id="ProtNLM"/>
    </source>
</evidence>
<feature type="transmembrane region" description="Helical" evidence="2">
    <location>
        <begin position="86"/>
        <end position="104"/>
    </location>
</feature>
<accession>A0AA38S9N4</accession>